<dbReference type="RefSeq" id="WP_047259770.1">
    <property type="nucleotide sequence ID" value="NZ_CP011546.1"/>
</dbReference>
<dbReference type="GO" id="GO:0033194">
    <property type="term" value="P:response to hydroperoxide"/>
    <property type="evidence" value="ECO:0007669"/>
    <property type="project" value="TreeGrafter"/>
</dbReference>
<sequence>MLIILPPSETKAAGGDHPPLDLGALSFPGLTTVRRGLIEELASLSVDDTMAQLGLSEKLREQAAANQRLLSAPTLPAIHRYTGVLYDALDAGTLSDVSNLAIGSALFGVVRATDLIPCYRLSGGSKINGRTIKSRWGRTLSSELADVDELILDLRSGAYLSLGPAPEAVTLRVENPDGRVVSHFNKHYKGLVARHLAGVDAGGADEVVELLDAAGFDVRLDGSRITLVVG</sequence>
<name>A0A0G3HDE5_9CORY</name>
<dbReference type="EMBL" id="CP011546">
    <property type="protein sequence ID" value="AKK11334.1"/>
    <property type="molecule type" value="Genomic_DNA"/>
</dbReference>
<dbReference type="InterPro" id="IPR005583">
    <property type="entry name" value="YaaA"/>
</dbReference>
<dbReference type="AlphaFoldDB" id="A0A0G3HDE5"/>
<reference evidence="1 2" key="1">
    <citation type="journal article" date="2015" name="Genome Announc.">
        <title>Virulence Factor Genes Detected in the Complete Genome Sequence of Corynebacterium uterequi DSM 45634, Isolated from the Uterus of a Maiden Mare.</title>
        <authorList>
            <person name="Ruckert C."/>
            <person name="Kriete M."/>
            <person name="Jaenicke S."/>
            <person name="Winkler A."/>
            <person name="Tauch A."/>
        </authorList>
    </citation>
    <scope>NUCLEOTIDE SEQUENCE [LARGE SCALE GENOMIC DNA]</scope>
    <source>
        <strain evidence="1 2">DSM 45634</strain>
    </source>
</reference>
<dbReference type="STRING" id="1072256.CUTER_06725"/>
<dbReference type="Pfam" id="PF03883">
    <property type="entry name" value="H2O2_YaaD"/>
    <property type="match status" value="1"/>
</dbReference>
<proteinExistence type="predicted"/>
<accession>A0A0G3HDE5</accession>
<dbReference type="KEGG" id="cut:CUTER_06725"/>
<dbReference type="GO" id="GO:0005829">
    <property type="term" value="C:cytosol"/>
    <property type="evidence" value="ECO:0007669"/>
    <property type="project" value="TreeGrafter"/>
</dbReference>
<dbReference type="OrthoDB" id="3210767at2"/>
<dbReference type="PATRIC" id="fig|1072256.5.peg.1329"/>
<protein>
    <recommendedName>
        <fullName evidence="3">Peroxide stress protein YaaA</fullName>
    </recommendedName>
</protein>
<gene>
    <name evidence="1" type="ORF">CUTER_06725</name>
</gene>
<dbReference type="Proteomes" id="UP000035548">
    <property type="component" value="Chromosome"/>
</dbReference>
<organism evidence="1 2">
    <name type="scientific">Corynebacterium uterequi</name>
    <dbReference type="NCBI Taxonomy" id="1072256"/>
    <lineage>
        <taxon>Bacteria</taxon>
        <taxon>Bacillati</taxon>
        <taxon>Actinomycetota</taxon>
        <taxon>Actinomycetes</taxon>
        <taxon>Mycobacteriales</taxon>
        <taxon>Corynebacteriaceae</taxon>
        <taxon>Corynebacterium</taxon>
    </lineage>
</organism>
<evidence type="ECO:0000313" key="2">
    <source>
        <dbReference type="Proteomes" id="UP000035548"/>
    </source>
</evidence>
<keyword evidence="2" id="KW-1185">Reference proteome</keyword>
<dbReference type="PANTHER" id="PTHR30283:SF4">
    <property type="entry name" value="PEROXIDE STRESS RESISTANCE PROTEIN YAAA"/>
    <property type="match status" value="1"/>
</dbReference>
<reference evidence="2" key="2">
    <citation type="submission" date="2015-05" db="EMBL/GenBank/DDBJ databases">
        <title>Complete genome sequence of Corynebacterium uterequi DSM 45634, isolated from the uterus of a maiden mare.</title>
        <authorList>
            <person name="Ruckert C."/>
            <person name="Albersmeier A."/>
            <person name="Winkler A."/>
            <person name="Tauch A."/>
        </authorList>
    </citation>
    <scope>NUCLEOTIDE SEQUENCE [LARGE SCALE GENOMIC DNA]</scope>
    <source>
        <strain evidence="2">DSM 45634</strain>
    </source>
</reference>
<evidence type="ECO:0000313" key="1">
    <source>
        <dbReference type="EMBL" id="AKK11334.1"/>
    </source>
</evidence>
<dbReference type="PANTHER" id="PTHR30283">
    <property type="entry name" value="PEROXIDE STRESS RESPONSE PROTEIN YAAA"/>
    <property type="match status" value="1"/>
</dbReference>
<evidence type="ECO:0008006" key="3">
    <source>
        <dbReference type="Google" id="ProtNLM"/>
    </source>
</evidence>